<reference evidence="1 2" key="1">
    <citation type="submission" date="2020-12" db="EMBL/GenBank/DDBJ databases">
        <title>FDA dAtabase for Regulatory Grade micrObial Sequences (FDA-ARGOS): Supporting development and validation of Infectious Disease Dx tests.</title>
        <authorList>
            <person name="Minogue T."/>
            <person name="Wolcott M."/>
            <person name="Wasieloski L."/>
            <person name="Aguilar W."/>
            <person name="Moore D."/>
            <person name="Jaissle J."/>
            <person name="Tallon L."/>
            <person name="Sadzewicz L."/>
            <person name="Zhao X."/>
            <person name="Boylan J."/>
            <person name="Ott S."/>
            <person name="Bowen H."/>
            <person name="Vavikolanu K."/>
            <person name="Mehta A."/>
            <person name="Aluvathingal J."/>
            <person name="Nadendla S."/>
            <person name="Yan Y."/>
            <person name="Sichtig H."/>
        </authorList>
    </citation>
    <scope>NUCLEOTIDE SEQUENCE [LARGE SCALE GENOMIC DNA]</scope>
    <source>
        <strain evidence="1 2">FDAARGOS_949</strain>
    </source>
</reference>
<evidence type="ECO:0000313" key="1">
    <source>
        <dbReference type="EMBL" id="QPQ90913.1"/>
    </source>
</evidence>
<dbReference type="Gene3D" id="2.60.200.60">
    <property type="match status" value="1"/>
</dbReference>
<dbReference type="Pfam" id="PF05488">
    <property type="entry name" value="PAAR_motif"/>
    <property type="match status" value="1"/>
</dbReference>
<proteinExistence type="predicted"/>
<organism evidence="1 2">
    <name type="scientific">Burkholderia glumae</name>
    <name type="common">Pseudomonas glumae</name>
    <dbReference type="NCBI Taxonomy" id="337"/>
    <lineage>
        <taxon>Bacteria</taxon>
        <taxon>Pseudomonadati</taxon>
        <taxon>Pseudomonadota</taxon>
        <taxon>Betaproteobacteria</taxon>
        <taxon>Burkholderiales</taxon>
        <taxon>Burkholderiaceae</taxon>
        <taxon>Burkholderia</taxon>
    </lineage>
</organism>
<name>A0AAP9XY91_BURGL</name>
<dbReference type="RefSeq" id="WP_012733036.1">
    <property type="nucleotide sequence ID" value="NZ_CP021075.1"/>
</dbReference>
<sequence>MYSAARVGDAIGHGGVIISGSSNVNINKNAAACVGKAAVCMLHPGAQALCKSSETVFINNAAAVFVTGLTSCGAPVVTGSSDVRIGS</sequence>
<protein>
    <submittedName>
        <fullName evidence="1">PAAR domain-containing protein</fullName>
    </submittedName>
</protein>
<accession>A0AAP9XY91</accession>
<gene>
    <name evidence="1" type="ORF">I6H06_04065</name>
</gene>
<dbReference type="GeneID" id="45698774"/>
<evidence type="ECO:0000313" key="2">
    <source>
        <dbReference type="Proteomes" id="UP000594892"/>
    </source>
</evidence>
<dbReference type="InterPro" id="IPR008727">
    <property type="entry name" value="PAAR_motif"/>
</dbReference>
<dbReference type="AlphaFoldDB" id="A0AAP9XY91"/>
<dbReference type="Proteomes" id="UP000594892">
    <property type="component" value="Chromosome 1"/>
</dbReference>
<dbReference type="EMBL" id="CP065600">
    <property type="protein sequence ID" value="QPQ90913.1"/>
    <property type="molecule type" value="Genomic_DNA"/>
</dbReference>